<evidence type="ECO:0000256" key="1">
    <source>
        <dbReference type="SAM" id="MobiDB-lite"/>
    </source>
</evidence>
<feature type="compositionally biased region" description="Acidic residues" evidence="1">
    <location>
        <begin position="147"/>
        <end position="156"/>
    </location>
</feature>
<organism evidence="2">
    <name type="scientific">Aegilops tauschii</name>
    <name type="common">Tausch's goatgrass</name>
    <name type="synonym">Aegilops squarrosa</name>
    <dbReference type="NCBI Taxonomy" id="37682"/>
    <lineage>
        <taxon>Eukaryota</taxon>
        <taxon>Viridiplantae</taxon>
        <taxon>Streptophyta</taxon>
        <taxon>Embryophyta</taxon>
        <taxon>Tracheophyta</taxon>
        <taxon>Spermatophyta</taxon>
        <taxon>Magnoliopsida</taxon>
        <taxon>Liliopsida</taxon>
        <taxon>Poales</taxon>
        <taxon>Poaceae</taxon>
        <taxon>BOP clade</taxon>
        <taxon>Pooideae</taxon>
        <taxon>Triticodae</taxon>
        <taxon>Triticeae</taxon>
        <taxon>Triticinae</taxon>
        <taxon>Aegilops</taxon>
    </lineage>
</organism>
<reference evidence="2" key="1">
    <citation type="submission" date="2015-06" db="UniProtKB">
        <authorList>
            <consortium name="EnsemblPlants"/>
        </authorList>
    </citation>
    <scope>IDENTIFICATION</scope>
</reference>
<protein>
    <submittedName>
        <fullName evidence="2">Uncharacterized protein</fullName>
    </submittedName>
</protein>
<proteinExistence type="predicted"/>
<accession>N1R091</accession>
<dbReference type="AlphaFoldDB" id="N1R091"/>
<evidence type="ECO:0000313" key="2">
    <source>
        <dbReference type="EnsemblPlants" id="EMT17504"/>
    </source>
</evidence>
<feature type="region of interest" description="Disordered" evidence="1">
    <location>
        <begin position="119"/>
        <end position="156"/>
    </location>
</feature>
<dbReference type="ExpressionAtlas" id="N1R091">
    <property type="expression patterns" value="baseline"/>
</dbReference>
<dbReference type="EnsemblPlants" id="EMT17504">
    <property type="protein sequence ID" value="EMT17504"/>
    <property type="gene ID" value="F775_24175"/>
</dbReference>
<sequence>MEGGVLLRSRRTIFYRRDDKAVVSGELVLQKNPAAVVAAADQRRNMARRRRSTPRRTRRSRIKALRTWHRCCWTWDLGLLLLDLGTGIAAALCLLGTPGSGIAAGNKDQGSLLEARTWERLGPGRMEEKQGQGGGLVNGRAMASRMEEDDGDTDSN</sequence>
<name>N1R091_AEGTA</name>